<dbReference type="eggNOG" id="COG1695">
    <property type="taxonomic scope" value="Bacteria"/>
</dbReference>
<feature type="domain" description="Transcription regulator PadR N-terminal" evidence="1">
    <location>
        <begin position="20"/>
        <end position="94"/>
    </location>
</feature>
<accession>U5QSP2</accession>
<dbReference type="InterPro" id="IPR036388">
    <property type="entry name" value="WH-like_DNA-bd_sf"/>
</dbReference>
<proteinExistence type="predicted"/>
<gene>
    <name evidence="2" type="ORF">GKIL_4504</name>
</gene>
<dbReference type="Gene3D" id="1.10.10.10">
    <property type="entry name" value="Winged helix-like DNA-binding domain superfamily/Winged helix DNA-binding domain"/>
    <property type="match status" value="1"/>
</dbReference>
<dbReference type="PANTHER" id="PTHR33169:SF13">
    <property type="entry name" value="PADR-FAMILY TRANSCRIPTIONAL REGULATOR"/>
    <property type="match status" value="1"/>
</dbReference>
<protein>
    <submittedName>
        <fullName evidence="2">PadR family transcriptional regulator</fullName>
    </submittedName>
</protein>
<dbReference type="AlphaFoldDB" id="U5QSP2"/>
<dbReference type="EMBL" id="CP003587">
    <property type="protein sequence ID" value="AGY60750.1"/>
    <property type="molecule type" value="Genomic_DNA"/>
</dbReference>
<dbReference type="Pfam" id="PF03551">
    <property type="entry name" value="PadR"/>
    <property type="match status" value="1"/>
</dbReference>
<keyword evidence="3" id="KW-1185">Reference proteome</keyword>
<reference evidence="2 3" key="1">
    <citation type="journal article" date="2013" name="PLoS ONE">
        <title>Cultivation and Complete Genome Sequencing of Gloeobacter kilaueensis sp. nov., from a Lava Cave in Kilauea Caldera, Hawai'i.</title>
        <authorList>
            <person name="Saw J.H."/>
            <person name="Schatz M."/>
            <person name="Brown M.V."/>
            <person name="Kunkel D.D."/>
            <person name="Foster J.S."/>
            <person name="Shick H."/>
            <person name="Christensen S."/>
            <person name="Hou S."/>
            <person name="Wan X."/>
            <person name="Donachie S.P."/>
        </authorList>
    </citation>
    <scope>NUCLEOTIDE SEQUENCE [LARGE SCALE GENOMIC DNA]</scope>
    <source>
        <strain evidence="3">JS</strain>
    </source>
</reference>
<dbReference type="HOGENOM" id="CLU_063440_4_0_3"/>
<sequence length="122" mass="13304">MFFPPNESGSTQFTAPMFHILLSLADGESHGYAISKEIEQRTGGAIRLGTGGFYRLIKQMLAAGWVEEAGELADPRAGGLRKRFYRLTASGRQVGQTEAERLAALVELARQRQFLADGEAMG</sequence>
<dbReference type="PANTHER" id="PTHR33169">
    <property type="entry name" value="PADR-FAMILY TRANSCRIPTIONAL REGULATOR"/>
    <property type="match status" value="1"/>
</dbReference>
<dbReference type="InterPro" id="IPR005149">
    <property type="entry name" value="Tscrpt_reg_PadR_N"/>
</dbReference>
<dbReference type="STRING" id="1183438.GKIL_4504"/>
<organism evidence="2 3">
    <name type="scientific">Gloeobacter kilaueensis (strain ATCC BAA-2537 / CCAP 1431/1 / ULC 316 / JS1)</name>
    <dbReference type="NCBI Taxonomy" id="1183438"/>
    <lineage>
        <taxon>Bacteria</taxon>
        <taxon>Bacillati</taxon>
        <taxon>Cyanobacteriota</taxon>
        <taxon>Cyanophyceae</taxon>
        <taxon>Gloeobacterales</taxon>
        <taxon>Gloeobacteraceae</taxon>
        <taxon>Gloeobacter</taxon>
    </lineage>
</organism>
<evidence type="ECO:0000259" key="1">
    <source>
        <dbReference type="Pfam" id="PF03551"/>
    </source>
</evidence>
<evidence type="ECO:0000313" key="3">
    <source>
        <dbReference type="Proteomes" id="UP000017396"/>
    </source>
</evidence>
<dbReference type="InterPro" id="IPR052509">
    <property type="entry name" value="Metal_resp_DNA-bind_regulator"/>
</dbReference>
<name>U5QSP2_GLOK1</name>
<dbReference type="OrthoDB" id="9814826at2"/>
<dbReference type="SUPFAM" id="SSF46785">
    <property type="entry name" value="Winged helix' DNA-binding domain"/>
    <property type="match status" value="1"/>
</dbReference>
<dbReference type="KEGG" id="glj:GKIL_4504"/>
<evidence type="ECO:0000313" key="2">
    <source>
        <dbReference type="EMBL" id="AGY60750.1"/>
    </source>
</evidence>
<dbReference type="InterPro" id="IPR036390">
    <property type="entry name" value="WH_DNA-bd_sf"/>
</dbReference>
<dbReference type="Proteomes" id="UP000017396">
    <property type="component" value="Chromosome"/>
</dbReference>